<dbReference type="SUPFAM" id="SSF52980">
    <property type="entry name" value="Restriction endonuclease-like"/>
    <property type="match status" value="1"/>
</dbReference>
<organism evidence="1 2">
    <name type="scientific">Mycobacterium fragae</name>
    <dbReference type="NCBI Taxonomy" id="1260918"/>
    <lineage>
        <taxon>Bacteria</taxon>
        <taxon>Bacillati</taxon>
        <taxon>Actinomycetota</taxon>
        <taxon>Actinomycetes</taxon>
        <taxon>Mycobacteriales</taxon>
        <taxon>Mycobacteriaceae</taxon>
        <taxon>Mycobacterium</taxon>
    </lineage>
</organism>
<gene>
    <name evidence="1" type="ORF">AWC06_19000</name>
</gene>
<accession>A0A1X1UNR2</accession>
<proteinExistence type="predicted"/>
<evidence type="ECO:0008006" key="3">
    <source>
        <dbReference type="Google" id="ProtNLM"/>
    </source>
</evidence>
<dbReference type="Proteomes" id="UP000194000">
    <property type="component" value="Unassembled WGS sequence"/>
</dbReference>
<dbReference type="EMBL" id="LQOW01000026">
    <property type="protein sequence ID" value="ORV58496.1"/>
    <property type="molecule type" value="Genomic_DNA"/>
</dbReference>
<dbReference type="OrthoDB" id="5181611at2"/>
<comment type="caution">
    <text evidence="1">The sequence shown here is derived from an EMBL/GenBank/DDBJ whole genome shotgun (WGS) entry which is preliminary data.</text>
</comment>
<dbReference type="InterPro" id="IPR011335">
    <property type="entry name" value="Restrct_endonuc-II-like"/>
</dbReference>
<evidence type="ECO:0000313" key="1">
    <source>
        <dbReference type="EMBL" id="ORV58496.1"/>
    </source>
</evidence>
<dbReference type="RefSeq" id="WP_085198755.1">
    <property type="nucleotide sequence ID" value="NZ_JACKVI010000009.1"/>
</dbReference>
<protein>
    <recommendedName>
        <fullName evidence="3">DUF559 domain-containing protein</fullName>
    </recommendedName>
</protein>
<evidence type="ECO:0000313" key="2">
    <source>
        <dbReference type="Proteomes" id="UP000194000"/>
    </source>
</evidence>
<name>A0A1X1UNR2_9MYCO</name>
<reference evidence="1 2" key="1">
    <citation type="submission" date="2016-01" db="EMBL/GenBank/DDBJ databases">
        <title>The new phylogeny of the genus Mycobacterium.</title>
        <authorList>
            <person name="Tarcisio F."/>
            <person name="Conor M."/>
            <person name="Antonella G."/>
            <person name="Elisabetta G."/>
            <person name="Giulia F.S."/>
            <person name="Sara T."/>
            <person name="Anna F."/>
            <person name="Clotilde B."/>
            <person name="Roberto B."/>
            <person name="Veronica D.S."/>
            <person name="Fabio R."/>
            <person name="Monica P."/>
            <person name="Olivier J."/>
            <person name="Enrico T."/>
            <person name="Nicola S."/>
        </authorList>
    </citation>
    <scope>NUCLEOTIDE SEQUENCE [LARGE SCALE GENOMIC DNA]</scope>
    <source>
        <strain evidence="1 2">DSM 45731</strain>
    </source>
</reference>
<dbReference type="AlphaFoldDB" id="A0A1X1UNR2"/>
<keyword evidence="2" id="KW-1185">Reference proteome</keyword>
<dbReference type="STRING" id="1260918.AWC06_19000"/>
<sequence length="279" mass="31417">MGDPFIGSEALAAGRLTRHQLRTRFVALHQDIYIGKDAELTPVLRAKACWLRSRRRGILAGYSASALHGARWIDSWRPAAIIDSNRRRVSGIEVWEQAIEPDEICIIDGMRVTTPERTALDLACTYPVDEAVAAIDSLARATHLKLADVDLLVERYTGRRGIRRARVALDLVDAGAESPRETWLRLILIRAGFPRPQTQIPVHNEYGVLIGEVDTGWENIKVAAEYEGDHHWKSRRHFVKDVRRLEALTEAGWIIVRVTAEDTQATVVRRVAAARGRRL</sequence>